<organism evidence="2 3">
    <name type="scientific">Phenylobacterium ferrooxidans</name>
    <dbReference type="NCBI Taxonomy" id="2982689"/>
    <lineage>
        <taxon>Bacteria</taxon>
        <taxon>Pseudomonadati</taxon>
        <taxon>Pseudomonadota</taxon>
        <taxon>Alphaproteobacteria</taxon>
        <taxon>Caulobacterales</taxon>
        <taxon>Caulobacteraceae</taxon>
        <taxon>Phenylobacterium</taxon>
    </lineage>
</organism>
<proteinExistence type="predicted"/>
<protein>
    <submittedName>
        <fullName evidence="2">Uncharacterized protein</fullName>
    </submittedName>
</protein>
<feature type="transmembrane region" description="Helical" evidence="1">
    <location>
        <begin position="66"/>
        <end position="85"/>
    </location>
</feature>
<name>A0ABW6CI41_9CAUL</name>
<gene>
    <name evidence="2" type="ORF">OCL97_01440</name>
</gene>
<feature type="transmembrane region" description="Helical" evidence="1">
    <location>
        <begin position="181"/>
        <end position="204"/>
    </location>
</feature>
<dbReference type="Proteomes" id="UP001598130">
    <property type="component" value="Unassembled WGS sequence"/>
</dbReference>
<evidence type="ECO:0000313" key="3">
    <source>
        <dbReference type="Proteomes" id="UP001598130"/>
    </source>
</evidence>
<comment type="caution">
    <text evidence="2">The sequence shown here is derived from an EMBL/GenBank/DDBJ whole genome shotgun (WGS) entry which is preliminary data.</text>
</comment>
<feature type="transmembrane region" description="Helical" evidence="1">
    <location>
        <begin position="27"/>
        <end position="43"/>
    </location>
</feature>
<dbReference type="RefSeq" id="WP_377366951.1">
    <property type="nucleotide sequence ID" value="NZ_JAOTJD010000002.1"/>
</dbReference>
<accession>A0ABW6CI41</accession>
<evidence type="ECO:0000313" key="2">
    <source>
        <dbReference type="EMBL" id="MFD3262620.1"/>
    </source>
</evidence>
<evidence type="ECO:0000256" key="1">
    <source>
        <dbReference type="SAM" id="Phobius"/>
    </source>
</evidence>
<dbReference type="EMBL" id="JAOTJD010000002">
    <property type="protein sequence ID" value="MFD3262620.1"/>
    <property type="molecule type" value="Genomic_DNA"/>
</dbReference>
<keyword evidence="3" id="KW-1185">Reference proteome</keyword>
<keyword evidence="1" id="KW-0812">Transmembrane</keyword>
<sequence>MFQVLWGDDEHTAAEGIYVRLMKARKWLLGSAAIALILAHGFVEPEAVDALLKVVRTPLWAMKQTAFLGLVYMLAQFMLLCLPLVNTYHFVLEERLGARQESDLEQLRAFIETLQQTADEWTIGNRGMGMPRLSNSVHLGTEELEARLASVQHRIDMARQREARLISSDLRKVRAVKYTEVVVDLLRVGMPIVFGCYAALALWLSGVF</sequence>
<keyword evidence="1" id="KW-1133">Transmembrane helix</keyword>
<keyword evidence="1" id="KW-0472">Membrane</keyword>
<reference evidence="2 3" key="1">
    <citation type="submission" date="2022-09" db="EMBL/GenBank/DDBJ databases">
        <title>New species of Phenylobacterium.</title>
        <authorList>
            <person name="Mieszkin S."/>
        </authorList>
    </citation>
    <scope>NUCLEOTIDE SEQUENCE [LARGE SCALE GENOMIC DNA]</scope>
    <source>
        <strain evidence="2 3">HK31-G</strain>
    </source>
</reference>